<evidence type="ECO:0000259" key="1">
    <source>
        <dbReference type="PROSITE" id="PS50004"/>
    </source>
</evidence>
<evidence type="ECO:0000313" key="2">
    <source>
        <dbReference type="EMBL" id="PON32303.1"/>
    </source>
</evidence>
<organism evidence="2 3">
    <name type="scientific">Parasponia andersonii</name>
    <name type="common">Sponia andersonii</name>
    <dbReference type="NCBI Taxonomy" id="3476"/>
    <lineage>
        <taxon>Eukaryota</taxon>
        <taxon>Viridiplantae</taxon>
        <taxon>Streptophyta</taxon>
        <taxon>Embryophyta</taxon>
        <taxon>Tracheophyta</taxon>
        <taxon>Spermatophyta</taxon>
        <taxon>Magnoliopsida</taxon>
        <taxon>eudicotyledons</taxon>
        <taxon>Gunneridae</taxon>
        <taxon>Pentapetalae</taxon>
        <taxon>rosids</taxon>
        <taxon>fabids</taxon>
        <taxon>Rosales</taxon>
        <taxon>Cannabaceae</taxon>
        <taxon>Parasponia</taxon>
    </lineage>
</organism>
<dbReference type="InterPro" id="IPR035892">
    <property type="entry name" value="C2_domain_sf"/>
</dbReference>
<dbReference type="CDD" id="cd00030">
    <property type="entry name" value="C2"/>
    <property type="match status" value="1"/>
</dbReference>
<dbReference type="SUPFAM" id="SSF49562">
    <property type="entry name" value="C2 domain (Calcium/lipid-binding domain, CaLB)"/>
    <property type="match status" value="1"/>
</dbReference>
<dbReference type="OrthoDB" id="687396at2759"/>
<gene>
    <name evidence="2" type="ORF">PanWU01x14_362420</name>
</gene>
<proteinExistence type="predicted"/>
<reference evidence="3" key="1">
    <citation type="submission" date="2016-06" db="EMBL/GenBank/DDBJ databases">
        <title>Parallel loss of symbiosis genes in relatives of nitrogen-fixing non-legume Parasponia.</title>
        <authorList>
            <person name="Van Velzen R."/>
            <person name="Holmer R."/>
            <person name="Bu F."/>
            <person name="Rutten L."/>
            <person name="Van Zeijl A."/>
            <person name="Liu W."/>
            <person name="Santuari L."/>
            <person name="Cao Q."/>
            <person name="Sharma T."/>
            <person name="Shen D."/>
            <person name="Roswanjaya Y."/>
            <person name="Wardhani T."/>
            <person name="Kalhor M.S."/>
            <person name="Jansen J."/>
            <person name="Van den Hoogen J."/>
            <person name="Gungor B."/>
            <person name="Hartog M."/>
            <person name="Hontelez J."/>
            <person name="Verver J."/>
            <person name="Yang W.-C."/>
            <person name="Schijlen E."/>
            <person name="Repin R."/>
            <person name="Schilthuizen M."/>
            <person name="Schranz E."/>
            <person name="Heidstra R."/>
            <person name="Miyata K."/>
            <person name="Fedorova E."/>
            <person name="Kohlen W."/>
            <person name="Bisseling T."/>
            <person name="Smit S."/>
            <person name="Geurts R."/>
        </authorList>
    </citation>
    <scope>NUCLEOTIDE SEQUENCE [LARGE SCALE GENOMIC DNA]</scope>
    <source>
        <strain evidence="3">cv. WU1-14</strain>
    </source>
</reference>
<name>A0A2P5A6X9_PARAD</name>
<accession>A0A2P5A6X9</accession>
<keyword evidence="3" id="KW-1185">Reference proteome</keyword>
<dbReference type="AlphaFoldDB" id="A0A2P5A6X9"/>
<dbReference type="Proteomes" id="UP000237105">
    <property type="component" value="Unassembled WGS sequence"/>
</dbReference>
<feature type="domain" description="C2" evidence="1">
    <location>
        <begin position="1"/>
        <end position="134"/>
    </location>
</feature>
<dbReference type="PROSITE" id="PS50004">
    <property type="entry name" value="C2"/>
    <property type="match status" value="1"/>
</dbReference>
<protein>
    <submittedName>
        <fullName evidence="2">C2 domain containing protein</fullName>
    </submittedName>
</protein>
<dbReference type="PANTHER" id="PTHR35503">
    <property type="entry name" value="OSJNBA0006M15.15 PROTEIN"/>
    <property type="match status" value="1"/>
</dbReference>
<dbReference type="InterPro" id="IPR000008">
    <property type="entry name" value="C2_dom"/>
</dbReference>
<sequence>MGNPQIFSSLSLELKIIEAKNVESKTRGDLFVRCYLPSGGSNRRRIGVDTKKVPSKNDHVWNQSFSLECSGIGHGGSMDLTKLSQESLVFELRWRKRVPVLGTSGFGGSKLLRRAEIAWEEVIESPNMVLDKWVYLVNSTGGDRAAKLKGHYTNKDFEMHASKTIGY</sequence>
<evidence type="ECO:0000313" key="3">
    <source>
        <dbReference type="Proteomes" id="UP000237105"/>
    </source>
</evidence>
<dbReference type="EMBL" id="JXTB01000834">
    <property type="protein sequence ID" value="PON32303.1"/>
    <property type="molecule type" value="Genomic_DNA"/>
</dbReference>
<dbReference type="SMART" id="SM00239">
    <property type="entry name" value="C2"/>
    <property type="match status" value="1"/>
</dbReference>
<comment type="caution">
    <text evidence="2">The sequence shown here is derived from an EMBL/GenBank/DDBJ whole genome shotgun (WGS) entry which is preliminary data.</text>
</comment>
<dbReference type="Gene3D" id="2.60.40.150">
    <property type="entry name" value="C2 domain"/>
    <property type="match status" value="1"/>
</dbReference>
<dbReference type="PANTHER" id="PTHR35503:SF2">
    <property type="entry name" value="OS04G0455700 PROTEIN"/>
    <property type="match status" value="1"/>
</dbReference>